<dbReference type="SUPFAM" id="SSF47113">
    <property type="entry name" value="Histone-fold"/>
    <property type="match status" value="1"/>
</dbReference>
<dbReference type="PANTHER" id="PTHR10252">
    <property type="entry name" value="HISTONE-LIKE TRANSCRIPTION FACTOR CCAAT-RELATED"/>
    <property type="match status" value="1"/>
</dbReference>
<evidence type="ECO:0000256" key="6">
    <source>
        <dbReference type="ARBA" id="ARBA00023242"/>
    </source>
</evidence>
<keyword evidence="2" id="KW-0805">Transcription regulation</keyword>
<dbReference type="GO" id="GO:0000981">
    <property type="term" value="F:DNA-binding transcription factor activity, RNA polymerase II-specific"/>
    <property type="evidence" value="ECO:0007669"/>
    <property type="project" value="TreeGrafter"/>
</dbReference>
<name>A0A1R2C0S9_9CILI</name>
<keyword evidence="6" id="KW-0539">Nucleus</keyword>
<dbReference type="GO" id="GO:0000978">
    <property type="term" value="F:RNA polymerase II cis-regulatory region sequence-specific DNA binding"/>
    <property type="evidence" value="ECO:0007669"/>
    <property type="project" value="TreeGrafter"/>
</dbReference>
<dbReference type="PANTHER" id="PTHR10252:SF8">
    <property type="entry name" value="NUCLEAR TRANSCRIPTION FACTOR Y SUBUNIT GAMMA"/>
    <property type="match status" value="1"/>
</dbReference>
<evidence type="ECO:0000259" key="8">
    <source>
        <dbReference type="Pfam" id="PF00125"/>
    </source>
</evidence>
<dbReference type="Gene3D" id="1.10.20.10">
    <property type="entry name" value="Histone, subunit A"/>
    <property type="match status" value="1"/>
</dbReference>
<dbReference type="GO" id="GO:0005634">
    <property type="term" value="C:nucleus"/>
    <property type="evidence" value="ECO:0007669"/>
    <property type="project" value="UniProtKB-SubCell"/>
</dbReference>
<gene>
    <name evidence="9" type="ORF">SteCoe_16633</name>
</gene>
<sequence length="134" mass="15758">MAEFEEKKLEEKKEFWGSGLVNEDIEACLEQLVQNQKEEIKKLTSNEFKNHQLPLARVKKIMKTDEDVKMISSETPALFAKACELFILEITRRSWIYTEENKRRTLQKSDISDSIHNTLIFDFLVDVVNPNENH</sequence>
<evidence type="ECO:0000256" key="4">
    <source>
        <dbReference type="ARBA" id="ARBA00023159"/>
    </source>
</evidence>
<dbReference type="InterPro" id="IPR007125">
    <property type="entry name" value="H2A/H2B/H3"/>
</dbReference>
<comment type="subcellular location">
    <subcellularLocation>
        <location evidence="1">Nucleus</location>
    </subcellularLocation>
</comment>
<dbReference type="OrthoDB" id="447651at2759"/>
<dbReference type="Proteomes" id="UP000187209">
    <property type="component" value="Unassembled WGS sequence"/>
</dbReference>
<organism evidence="9 10">
    <name type="scientific">Stentor coeruleus</name>
    <dbReference type="NCBI Taxonomy" id="5963"/>
    <lineage>
        <taxon>Eukaryota</taxon>
        <taxon>Sar</taxon>
        <taxon>Alveolata</taxon>
        <taxon>Ciliophora</taxon>
        <taxon>Postciliodesmatophora</taxon>
        <taxon>Heterotrichea</taxon>
        <taxon>Heterotrichida</taxon>
        <taxon>Stentoridae</taxon>
        <taxon>Stentor</taxon>
    </lineage>
</organism>
<evidence type="ECO:0000256" key="5">
    <source>
        <dbReference type="ARBA" id="ARBA00023163"/>
    </source>
</evidence>
<comment type="caution">
    <text evidence="9">The sequence shown here is derived from an EMBL/GenBank/DDBJ whole genome shotgun (WGS) entry which is preliminary data.</text>
</comment>
<protein>
    <recommendedName>
        <fullName evidence="8">Core Histone H2A/H2B/H3 domain-containing protein</fullName>
    </recommendedName>
</protein>
<proteinExistence type="inferred from homology"/>
<dbReference type="CDD" id="cd22908">
    <property type="entry name" value="HFD_NFYC-like"/>
    <property type="match status" value="1"/>
</dbReference>
<dbReference type="InterPro" id="IPR050568">
    <property type="entry name" value="Transcr_DNA_Rep_Reg"/>
</dbReference>
<keyword evidence="5" id="KW-0804">Transcription</keyword>
<keyword evidence="3" id="KW-0238">DNA-binding</keyword>
<dbReference type="Pfam" id="PF00125">
    <property type="entry name" value="Histone"/>
    <property type="match status" value="1"/>
</dbReference>
<comment type="similarity">
    <text evidence="7">Belongs to the NFYC/HAP5 subunit family.</text>
</comment>
<dbReference type="GO" id="GO:0046982">
    <property type="term" value="F:protein heterodimerization activity"/>
    <property type="evidence" value="ECO:0007669"/>
    <property type="project" value="InterPro"/>
</dbReference>
<keyword evidence="4" id="KW-0010">Activator</keyword>
<evidence type="ECO:0000256" key="1">
    <source>
        <dbReference type="ARBA" id="ARBA00004123"/>
    </source>
</evidence>
<dbReference type="FunFam" id="1.10.20.10:FF:000006">
    <property type="entry name" value="Nuclear transcription factor Y subunit gamma"/>
    <property type="match status" value="1"/>
</dbReference>
<evidence type="ECO:0000256" key="7">
    <source>
        <dbReference type="ARBA" id="ARBA00038129"/>
    </source>
</evidence>
<keyword evidence="10" id="KW-1185">Reference proteome</keyword>
<evidence type="ECO:0000313" key="9">
    <source>
        <dbReference type="EMBL" id="OMJ82587.1"/>
    </source>
</evidence>
<reference evidence="9 10" key="1">
    <citation type="submission" date="2016-11" db="EMBL/GenBank/DDBJ databases">
        <title>The macronuclear genome of Stentor coeruleus: a giant cell with tiny introns.</title>
        <authorList>
            <person name="Slabodnick M."/>
            <person name="Ruby J.G."/>
            <person name="Reiff S.B."/>
            <person name="Swart E.C."/>
            <person name="Gosai S."/>
            <person name="Prabakaran S."/>
            <person name="Witkowska E."/>
            <person name="Larue G.E."/>
            <person name="Fisher S."/>
            <person name="Freeman R.M."/>
            <person name="Gunawardena J."/>
            <person name="Chu W."/>
            <person name="Stover N.A."/>
            <person name="Gregory B.D."/>
            <person name="Nowacki M."/>
            <person name="Derisi J."/>
            <person name="Roy S.W."/>
            <person name="Marshall W.F."/>
            <person name="Sood P."/>
        </authorList>
    </citation>
    <scope>NUCLEOTIDE SEQUENCE [LARGE SCALE GENOMIC DNA]</scope>
    <source>
        <strain evidence="9">WM001</strain>
    </source>
</reference>
<evidence type="ECO:0000256" key="2">
    <source>
        <dbReference type="ARBA" id="ARBA00023015"/>
    </source>
</evidence>
<accession>A0A1R2C0S9</accession>
<evidence type="ECO:0000256" key="3">
    <source>
        <dbReference type="ARBA" id="ARBA00023125"/>
    </source>
</evidence>
<dbReference type="EMBL" id="MPUH01000334">
    <property type="protein sequence ID" value="OMJ82587.1"/>
    <property type="molecule type" value="Genomic_DNA"/>
</dbReference>
<feature type="domain" description="Core Histone H2A/H2B/H3" evidence="8">
    <location>
        <begin position="34"/>
        <end position="112"/>
    </location>
</feature>
<dbReference type="InterPro" id="IPR009072">
    <property type="entry name" value="Histone-fold"/>
</dbReference>
<dbReference type="AlphaFoldDB" id="A0A1R2C0S9"/>
<evidence type="ECO:0000313" key="10">
    <source>
        <dbReference type="Proteomes" id="UP000187209"/>
    </source>
</evidence>